<accession>A0ABR6QW95</accession>
<dbReference type="EMBL" id="JACHBF010000003">
    <property type="protein sequence ID" value="MBB6491201.1"/>
    <property type="molecule type" value="Genomic_DNA"/>
</dbReference>
<evidence type="ECO:0000313" key="2">
    <source>
        <dbReference type="Proteomes" id="UP000526625"/>
    </source>
</evidence>
<keyword evidence="2" id="KW-1185">Reference proteome</keyword>
<dbReference type="Proteomes" id="UP000526625">
    <property type="component" value="Unassembled WGS sequence"/>
</dbReference>
<reference evidence="1 2" key="1">
    <citation type="submission" date="2020-08" db="EMBL/GenBank/DDBJ databases">
        <title>Genomic Encyclopedia of Type Strains, Phase IV (KMG-V): Genome sequencing to study the core and pangenomes of soil and plant-associated prokaryotes.</title>
        <authorList>
            <person name="Whitman W."/>
        </authorList>
    </citation>
    <scope>NUCLEOTIDE SEQUENCE [LARGE SCALE GENOMIC DNA]</scope>
    <source>
        <strain evidence="1 2">SEMIA 4059</strain>
    </source>
</reference>
<proteinExistence type="predicted"/>
<gene>
    <name evidence="1" type="ORF">GGD45_001598</name>
</gene>
<name>A0ABR6QW95_RHITR</name>
<evidence type="ECO:0000313" key="1">
    <source>
        <dbReference type="EMBL" id="MBB6491201.1"/>
    </source>
</evidence>
<protein>
    <submittedName>
        <fullName evidence="1">Uncharacterized protein</fullName>
    </submittedName>
</protein>
<comment type="caution">
    <text evidence="1">The sequence shown here is derived from an EMBL/GenBank/DDBJ whole genome shotgun (WGS) entry which is preliminary data.</text>
</comment>
<sequence length="39" mass="4234">MMNEVMAGGMMWGMGLAGLLAIILVVLATAALIKYLFYR</sequence>
<organism evidence="1 2">
    <name type="scientific">Rhizobium tropici</name>
    <dbReference type="NCBI Taxonomy" id="398"/>
    <lineage>
        <taxon>Bacteria</taxon>
        <taxon>Pseudomonadati</taxon>
        <taxon>Pseudomonadota</taxon>
        <taxon>Alphaproteobacteria</taxon>
        <taxon>Hyphomicrobiales</taxon>
        <taxon>Rhizobiaceae</taxon>
        <taxon>Rhizobium/Agrobacterium group</taxon>
        <taxon>Rhizobium</taxon>
    </lineage>
</organism>